<comment type="caution">
    <text evidence="1">The sequence shown here is derived from an EMBL/GenBank/DDBJ whole genome shotgun (WGS) entry which is preliminary data.</text>
</comment>
<keyword evidence="2" id="KW-1185">Reference proteome</keyword>
<accession>A0ABT4CCA8</accession>
<dbReference type="InterPro" id="IPR039498">
    <property type="entry name" value="NTP_transf_5"/>
</dbReference>
<dbReference type="EMBL" id="JAPPUX010000003">
    <property type="protein sequence ID" value="MCY4726591.1"/>
    <property type="molecule type" value="Genomic_DNA"/>
</dbReference>
<dbReference type="Gene3D" id="3.30.460.40">
    <property type="match status" value="1"/>
</dbReference>
<dbReference type="Proteomes" id="UP001074726">
    <property type="component" value="Unassembled WGS sequence"/>
</dbReference>
<gene>
    <name evidence="1" type="ORF">NYO98_09910</name>
</gene>
<reference evidence="1" key="1">
    <citation type="submission" date="2022-08" db="EMBL/GenBank/DDBJ databases">
        <title>Genome sequencing of Nocardioides sp. STR2.</title>
        <authorList>
            <person name="So Y."/>
        </authorList>
    </citation>
    <scope>NUCLEOTIDE SEQUENCE</scope>
    <source>
        <strain evidence="1">STR2</strain>
    </source>
</reference>
<protein>
    <submittedName>
        <fullName evidence="1">Nucleotidyltransferase family protein</fullName>
    </submittedName>
</protein>
<name>A0ABT4CCA8_9ACTN</name>
<proteinExistence type="predicted"/>
<sequence>MLAADLSVALTALRDAAVRALAFKGVALSAQAYEDFALRGAGDLDVLVDPKDLERAHRVLASAGWAPAPGYPMPGPSWAWRHLVRTGNELLLNGSSTDIDLHWHLVPTRGTFPDFDTLWGRHQDVHVDGHPTPTLSGYDALAHSAGHAAKDRWRWMRSLLDVHVLAARRNTWLSADRRLRADELLSVGLAVRMFGRTSTMPSIADKAADAVGPELWRHVCRDQVMTAPAHQPFAVPGINFLLGLRGAARTGASPIEGARLLSRSALPPWVTAEFTSTNAISTVSSALAKRVGDVIVRLRRSEGS</sequence>
<evidence type="ECO:0000313" key="1">
    <source>
        <dbReference type="EMBL" id="MCY4726591.1"/>
    </source>
</evidence>
<organism evidence="1 2">
    <name type="scientific">Nocardioides pini</name>
    <dbReference type="NCBI Taxonomy" id="2975053"/>
    <lineage>
        <taxon>Bacteria</taxon>
        <taxon>Bacillati</taxon>
        <taxon>Actinomycetota</taxon>
        <taxon>Actinomycetes</taxon>
        <taxon>Propionibacteriales</taxon>
        <taxon>Nocardioidaceae</taxon>
        <taxon>Nocardioides</taxon>
    </lineage>
</organism>
<dbReference type="Pfam" id="PF14907">
    <property type="entry name" value="NTP_transf_5"/>
    <property type="match status" value="1"/>
</dbReference>
<evidence type="ECO:0000313" key="2">
    <source>
        <dbReference type="Proteomes" id="UP001074726"/>
    </source>
</evidence>